<evidence type="ECO:0000256" key="3">
    <source>
        <dbReference type="ARBA" id="ARBA00023054"/>
    </source>
</evidence>
<comment type="similarity">
    <text evidence="1">Belongs to the CCDC93 family.</text>
</comment>
<dbReference type="Pfam" id="PF21673">
    <property type="entry name" value="CCDC93_N"/>
    <property type="match status" value="1"/>
</dbReference>
<evidence type="ECO:0000256" key="4">
    <source>
        <dbReference type="SAM" id="Coils"/>
    </source>
</evidence>
<feature type="coiled-coil region" evidence="4">
    <location>
        <begin position="395"/>
        <end position="459"/>
    </location>
</feature>
<dbReference type="WBParaSite" id="TCNE_0001016801-mRNA-1">
    <property type="protein sequence ID" value="TCNE_0001016801-mRNA-1"/>
    <property type="gene ID" value="TCNE_0001016801"/>
</dbReference>
<dbReference type="EMBL" id="UYWY01020410">
    <property type="protein sequence ID" value="VDM41489.1"/>
    <property type="molecule type" value="Genomic_DNA"/>
</dbReference>
<dbReference type="InterPro" id="IPR039116">
    <property type="entry name" value="CCDC93"/>
</dbReference>
<feature type="domain" description="CCDC93 coiled-coil" evidence="5">
    <location>
        <begin position="288"/>
        <end position="475"/>
    </location>
</feature>
<reference evidence="9" key="1">
    <citation type="submission" date="2016-06" db="UniProtKB">
        <authorList>
            <consortium name="WormBaseParasite"/>
        </authorList>
    </citation>
    <scope>IDENTIFICATION</scope>
</reference>
<accession>A0A183UNU8</accession>
<keyword evidence="8" id="KW-1185">Reference proteome</keyword>
<dbReference type="GO" id="GO:0006893">
    <property type="term" value="P:Golgi to plasma membrane transport"/>
    <property type="evidence" value="ECO:0007669"/>
    <property type="project" value="TreeGrafter"/>
</dbReference>
<evidence type="ECO:0000259" key="5">
    <source>
        <dbReference type="Pfam" id="PF09762"/>
    </source>
</evidence>
<evidence type="ECO:0000256" key="1">
    <source>
        <dbReference type="ARBA" id="ARBA00007219"/>
    </source>
</evidence>
<dbReference type="PANTHER" id="PTHR16441">
    <property type="entry name" value="FIDIPIDINE"/>
    <property type="match status" value="1"/>
</dbReference>
<organism evidence="8 9">
    <name type="scientific">Toxocara canis</name>
    <name type="common">Canine roundworm</name>
    <dbReference type="NCBI Taxonomy" id="6265"/>
    <lineage>
        <taxon>Eukaryota</taxon>
        <taxon>Metazoa</taxon>
        <taxon>Ecdysozoa</taxon>
        <taxon>Nematoda</taxon>
        <taxon>Chromadorea</taxon>
        <taxon>Rhabditida</taxon>
        <taxon>Spirurina</taxon>
        <taxon>Ascaridomorpha</taxon>
        <taxon>Ascaridoidea</taxon>
        <taxon>Toxocaridae</taxon>
        <taxon>Toxocara</taxon>
    </lineage>
</organism>
<evidence type="ECO:0000313" key="9">
    <source>
        <dbReference type="WBParaSite" id="TCNE_0001016801-mRNA-1"/>
    </source>
</evidence>
<name>A0A183UNU8_TOXCA</name>
<feature type="domain" description="CCDC93 N-terminal" evidence="6">
    <location>
        <begin position="21"/>
        <end position="128"/>
    </location>
</feature>
<evidence type="ECO:0000313" key="8">
    <source>
        <dbReference type="Proteomes" id="UP000050794"/>
    </source>
</evidence>
<gene>
    <name evidence="7" type="ORF">TCNE_LOCUS10168</name>
</gene>
<feature type="domain" description="CCDC93 coiled-coil" evidence="5">
    <location>
        <begin position="480"/>
        <end position="540"/>
    </location>
</feature>
<protein>
    <recommendedName>
        <fullName evidence="2">Coiled-coil domain-containing protein 93</fullName>
    </recommendedName>
</protein>
<feature type="coiled-coil region" evidence="4">
    <location>
        <begin position="284"/>
        <end position="364"/>
    </location>
</feature>
<sequence length="620" mass="71301">MSSGEELLTLSRDEFDVREDEEQYAKLQDTVDLLVAAGYFRARLKALPHFDRVVGGMVWCITLCNRSVDVDLFYSENSSIGQKIALTERVVEVLPHLKCPHSIEPHQIQGLDYIHIFPVVQWLVKQAVEAKAKRGDVVQNHAIYQFGRRFRSSVGEPLESQTNTYAKNYANLKAQCSPMRMYKRVDGFVCSDLHEEVRCTLMEYAGLFIVLRFIITNITTVLVFTERIIFEVVIRKVEDVSAKSVCVEKQRISAGALAHIIDARALHQASAHITMEVHDRYTDGDMANSLLVEAEQELMKLRKEKKQIEDELLEADELCSSLQENIRGVERRIATHLDFEQSANKELVKNLTQLTAEHDGMRKREADFKANCKAEMCKMQQQLEVLHARTRAHPIENEDKEHTVARQRLEKVRLQAAAVNRRIAVEQRRLDSMPSQIEINQYQRRIIELYNQMAAKHRETKQFYTLHNTLIDVKTTSKETYKDSFIENLENVLKGVDATLDKVSSKSKELQTMRERISDDYQYLLDKERLYHKTVDDFKKVRCCFFIIGRIGLCCLAANRTRAQGLSHFNFFSRFPISNIGSGIRRTGKGMTDGCHSCSLSSPLRSPAHVSSKPCECWKF</sequence>
<dbReference type="Pfam" id="PF09762">
    <property type="entry name" value="CCDC93_CC"/>
    <property type="match status" value="2"/>
</dbReference>
<dbReference type="PANTHER" id="PTHR16441:SF0">
    <property type="entry name" value="COILED-COIL DOMAIN-CONTAINING PROTEIN 93"/>
    <property type="match status" value="1"/>
</dbReference>
<dbReference type="Proteomes" id="UP000050794">
    <property type="component" value="Unassembled WGS sequence"/>
</dbReference>
<evidence type="ECO:0000259" key="6">
    <source>
        <dbReference type="Pfam" id="PF21673"/>
    </source>
</evidence>
<proteinExistence type="inferred from homology"/>
<evidence type="ECO:0000256" key="2">
    <source>
        <dbReference type="ARBA" id="ARBA00016765"/>
    </source>
</evidence>
<reference evidence="7 8" key="2">
    <citation type="submission" date="2018-11" db="EMBL/GenBank/DDBJ databases">
        <authorList>
            <consortium name="Pathogen Informatics"/>
        </authorList>
    </citation>
    <scope>NUCLEOTIDE SEQUENCE [LARGE SCALE GENOMIC DNA]</scope>
</reference>
<dbReference type="AlphaFoldDB" id="A0A183UNU8"/>
<keyword evidence="3 4" id="KW-0175">Coiled coil</keyword>
<dbReference type="InterPro" id="IPR019159">
    <property type="entry name" value="CCDC93_CC"/>
</dbReference>
<dbReference type="InterPro" id="IPR048747">
    <property type="entry name" value="CCDC93_N"/>
</dbReference>
<evidence type="ECO:0000313" key="7">
    <source>
        <dbReference type="EMBL" id="VDM41489.1"/>
    </source>
</evidence>